<dbReference type="STRING" id="5364.A0A5C3N136"/>
<proteinExistence type="predicted"/>
<reference evidence="4 5" key="1">
    <citation type="journal article" date="2019" name="Nat. Ecol. Evol.">
        <title>Megaphylogeny resolves global patterns of mushroom evolution.</title>
        <authorList>
            <person name="Varga T."/>
            <person name="Krizsan K."/>
            <person name="Foldi C."/>
            <person name="Dima B."/>
            <person name="Sanchez-Garcia M."/>
            <person name="Sanchez-Ramirez S."/>
            <person name="Szollosi G.J."/>
            <person name="Szarkandi J.G."/>
            <person name="Papp V."/>
            <person name="Albert L."/>
            <person name="Andreopoulos W."/>
            <person name="Angelini C."/>
            <person name="Antonin V."/>
            <person name="Barry K.W."/>
            <person name="Bougher N.L."/>
            <person name="Buchanan P."/>
            <person name="Buyck B."/>
            <person name="Bense V."/>
            <person name="Catcheside P."/>
            <person name="Chovatia M."/>
            <person name="Cooper J."/>
            <person name="Damon W."/>
            <person name="Desjardin D."/>
            <person name="Finy P."/>
            <person name="Geml J."/>
            <person name="Haridas S."/>
            <person name="Hughes K."/>
            <person name="Justo A."/>
            <person name="Karasinski D."/>
            <person name="Kautmanova I."/>
            <person name="Kiss B."/>
            <person name="Kocsube S."/>
            <person name="Kotiranta H."/>
            <person name="LaButti K.M."/>
            <person name="Lechner B.E."/>
            <person name="Liimatainen K."/>
            <person name="Lipzen A."/>
            <person name="Lukacs Z."/>
            <person name="Mihaltcheva S."/>
            <person name="Morgado L.N."/>
            <person name="Niskanen T."/>
            <person name="Noordeloos M.E."/>
            <person name="Ohm R.A."/>
            <person name="Ortiz-Santana B."/>
            <person name="Ovrebo C."/>
            <person name="Racz N."/>
            <person name="Riley R."/>
            <person name="Savchenko A."/>
            <person name="Shiryaev A."/>
            <person name="Soop K."/>
            <person name="Spirin V."/>
            <person name="Szebenyi C."/>
            <person name="Tomsovsky M."/>
            <person name="Tulloss R.E."/>
            <person name="Uehling J."/>
            <person name="Grigoriev I.V."/>
            <person name="Vagvolgyi C."/>
            <person name="Papp T."/>
            <person name="Martin F.M."/>
            <person name="Miettinen O."/>
            <person name="Hibbett D.S."/>
            <person name="Nagy L.G."/>
        </authorList>
    </citation>
    <scope>NUCLEOTIDE SEQUENCE [LARGE SCALE GENOMIC DNA]</scope>
    <source>
        <strain evidence="4 5">OMC1185</strain>
    </source>
</reference>
<organism evidence="4 5">
    <name type="scientific">Heliocybe sulcata</name>
    <dbReference type="NCBI Taxonomy" id="5364"/>
    <lineage>
        <taxon>Eukaryota</taxon>
        <taxon>Fungi</taxon>
        <taxon>Dikarya</taxon>
        <taxon>Basidiomycota</taxon>
        <taxon>Agaricomycotina</taxon>
        <taxon>Agaricomycetes</taxon>
        <taxon>Gloeophyllales</taxon>
        <taxon>Gloeophyllaceae</taxon>
        <taxon>Heliocybe</taxon>
    </lineage>
</organism>
<name>A0A5C3N136_9AGAM</name>
<evidence type="ECO:0000256" key="3">
    <source>
        <dbReference type="PROSITE-ProRule" id="PRU00023"/>
    </source>
</evidence>
<evidence type="ECO:0000256" key="2">
    <source>
        <dbReference type="ARBA" id="ARBA00023043"/>
    </source>
</evidence>
<dbReference type="AlphaFoldDB" id="A0A5C3N136"/>
<dbReference type="InterPro" id="IPR036770">
    <property type="entry name" value="Ankyrin_rpt-contain_sf"/>
</dbReference>
<dbReference type="Proteomes" id="UP000305948">
    <property type="component" value="Unassembled WGS sequence"/>
</dbReference>
<keyword evidence="1" id="KW-0677">Repeat</keyword>
<evidence type="ECO:0000313" key="5">
    <source>
        <dbReference type="Proteomes" id="UP000305948"/>
    </source>
</evidence>
<dbReference type="Pfam" id="PF12796">
    <property type="entry name" value="Ank_2"/>
    <property type="match status" value="1"/>
</dbReference>
<keyword evidence="2 3" id="KW-0040">ANK repeat</keyword>
<keyword evidence="5" id="KW-1185">Reference proteome</keyword>
<dbReference type="Gene3D" id="1.25.40.20">
    <property type="entry name" value="Ankyrin repeat-containing domain"/>
    <property type="match status" value="1"/>
</dbReference>
<dbReference type="PANTHER" id="PTHR24171">
    <property type="entry name" value="ANKYRIN REPEAT DOMAIN-CONTAINING PROTEIN 39-RELATED"/>
    <property type="match status" value="1"/>
</dbReference>
<accession>A0A5C3N136</accession>
<dbReference type="SMART" id="SM00248">
    <property type="entry name" value="ANK"/>
    <property type="match status" value="2"/>
</dbReference>
<dbReference type="OrthoDB" id="366390at2759"/>
<feature type="repeat" description="ANK" evidence="3">
    <location>
        <begin position="117"/>
        <end position="149"/>
    </location>
</feature>
<dbReference type="InterPro" id="IPR002110">
    <property type="entry name" value="Ankyrin_rpt"/>
</dbReference>
<evidence type="ECO:0000256" key="1">
    <source>
        <dbReference type="ARBA" id="ARBA00022737"/>
    </source>
</evidence>
<dbReference type="SUPFAM" id="SSF48403">
    <property type="entry name" value="Ankyrin repeat"/>
    <property type="match status" value="1"/>
</dbReference>
<dbReference type="PROSITE" id="PS50297">
    <property type="entry name" value="ANK_REP_REGION"/>
    <property type="match status" value="1"/>
</dbReference>
<dbReference type="EMBL" id="ML213511">
    <property type="protein sequence ID" value="TFK51180.1"/>
    <property type="molecule type" value="Genomic_DNA"/>
</dbReference>
<evidence type="ECO:0000313" key="4">
    <source>
        <dbReference type="EMBL" id="TFK51180.1"/>
    </source>
</evidence>
<protein>
    <submittedName>
        <fullName evidence="4">Ankyrin</fullName>
    </submittedName>
</protein>
<sequence>MIAQLAVRAGKSRSQLRTAGILAAAVSHRSLAINFTSRPFNSHQQSKSQPDLQINMADQVNSQQQNGHTTATPSVNDLPPETLAFAARMFDAARQGNTELLVQAIQRGLPANLTNEKGNTLLMLAAYTGQTETVQALLASGADPNRPNDNLQSPLAGVIFKGNDEIAKILLDAGADPRLGKPSAIETAKMFGKDSMLQMMGAKPEDVGDVPEAVRWMAEANAKKQ</sequence>
<dbReference type="PROSITE" id="PS50088">
    <property type="entry name" value="ANK_REPEAT"/>
    <property type="match status" value="1"/>
</dbReference>
<gene>
    <name evidence="4" type="ORF">OE88DRAFT_1658971</name>
</gene>